<feature type="domain" description="Polysaccharide export protein N-terminal" evidence="3">
    <location>
        <begin position="29"/>
        <end position="102"/>
    </location>
</feature>
<protein>
    <recommendedName>
        <fullName evidence="7">Polysaccharide export outer membrane protein</fullName>
    </recommendedName>
</protein>
<dbReference type="Gene3D" id="3.10.560.10">
    <property type="entry name" value="Outer membrane lipoprotein wza domain like"/>
    <property type="match status" value="1"/>
</dbReference>
<keyword evidence="1 2" id="KW-0732">Signal</keyword>
<reference evidence="5 6" key="1">
    <citation type="journal article" date="2014" name="Int. J. Syst. Evol. Microbiol.">
        <title>Complete genome sequence of Corynebacterium casei LMG S-19264T (=DSM 44701T), isolated from a smear-ripened cheese.</title>
        <authorList>
            <consortium name="US DOE Joint Genome Institute (JGI-PGF)"/>
            <person name="Walter F."/>
            <person name="Albersmeier A."/>
            <person name="Kalinowski J."/>
            <person name="Ruckert C."/>
        </authorList>
    </citation>
    <scope>NUCLEOTIDE SEQUENCE [LARGE SCALE GENOMIC DNA]</scope>
    <source>
        <strain evidence="5 6">NBRC 112785</strain>
    </source>
</reference>
<organism evidence="5 6">
    <name type="scientific">Paraferrimonas haliotis</name>
    <dbReference type="NCBI Taxonomy" id="2013866"/>
    <lineage>
        <taxon>Bacteria</taxon>
        <taxon>Pseudomonadati</taxon>
        <taxon>Pseudomonadota</taxon>
        <taxon>Gammaproteobacteria</taxon>
        <taxon>Alteromonadales</taxon>
        <taxon>Ferrimonadaceae</taxon>
        <taxon>Paraferrimonas</taxon>
    </lineage>
</organism>
<evidence type="ECO:0008006" key="7">
    <source>
        <dbReference type="Google" id="ProtNLM"/>
    </source>
</evidence>
<feature type="signal peptide" evidence="2">
    <location>
        <begin position="1"/>
        <end position="25"/>
    </location>
</feature>
<dbReference type="InterPro" id="IPR049712">
    <property type="entry name" value="Poly_export"/>
</dbReference>
<comment type="caution">
    <text evidence="5">The sequence shown here is derived from an EMBL/GenBank/DDBJ whole genome shotgun (WGS) entry which is preliminary data.</text>
</comment>
<gene>
    <name evidence="5" type="ORF">GCM10007894_25770</name>
</gene>
<proteinExistence type="predicted"/>
<evidence type="ECO:0000259" key="3">
    <source>
        <dbReference type="Pfam" id="PF02563"/>
    </source>
</evidence>
<keyword evidence="6" id="KW-1185">Reference proteome</keyword>
<accession>A0AA37TSE5</accession>
<dbReference type="RefSeq" id="WP_179287565.1">
    <property type="nucleotide sequence ID" value="NZ_BSPO01000003.1"/>
</dbReference>
<feature type="chain" id="PRO_5041364915" description="Polysaccharide export outer membrane protein" evidence="2">
    <location>
        <begin position="26"/>
        <end position="181"/>
    </location>
</feature>
<evidence type="ECO:0000259" key="4">
    <source>
        <dbReference type="Pfam" id="PF10531"/>
    </source>
</evidence>
<dbReference type="GO" id="GO:0015159">
    <property type="term" value="F:polysaccharide transmembrane transporter activity"/>
    <property type="evidence" value="ECO:0007669"/>
    <property type="project" value="InterPro"/>
</dbReference>
<evidence type="ECO:0000313" key="5">
    <source>
        <dbReference type="EMBL" id="GLS84600.1"/>
    </source>
</evidence>
<dbReference type="InterPro" id="IPR003715">
    <property type="entry name" value="Poly_export_N"/>
</dbReference>
<dbReference type="InterPro" id="IPR019554">
    <property type="entry name" value="Soluble_ligand-bd"/>
</dbReference>
<sequence length="181" mass="20218">MMILKRFILAMVTLCAVQFSALVQANSFESTYKLGPGDKIMIEVFGEEELTFETLIGSSGRINYPFLGQLTVKGLTVEQLKDQIVRGLKGDYLLKPNVHVRILEYRPFFVNGEVKRPGGYPYQPNLTVNTAIALAGGFTERASKNGIYLSNSEFPNREPKKVGLNHKVQPGDILVIDQSFF</sequence>
<dbReference type="Proteomes" id="UP001157439">
    <property type="component" value="Unassembled WGS sequence"/>
</dbReference>
<evidence type="ECO:0000256" key="1">
    <source>
        <dbReference type="ARBA" id="ARBA00022729"/>
    </source>
</evidence>
<name>A0AA37TSE5_9GAMM</name>
<dbReference type="Gene3D" id="3.30.1950.10">
    <property type="entry name" value="wza like domain"/>
    <property type="match status" value="1"/>
</dbReference>
<evidence type="ECO:0000256" key="2">
    <source>
        <dbReference type="SAM" id="SignalP"/>
    </source>
</evidence>
<dbReference type="EMBL" id="BSPO01000003">
    <property type="protein sequence ID" value="GLS84600.1"/>
    <property type="molecule type" value="Genomic_DNA"/>
</dbReference>
<dbReference type="Pfam" id="PF10531">
    <property type="entry name" value="SLBB"/>
    <property type="match status" value="1"/>
</dbReference>
<dbReference type="AlphaFoldDB" id="A0AA37TSE5"/>
<dbReference type="PANTHER" id="PTHR33619">
    <property type="entry name" value="POLYSACCHARIDE EXPORT PROTEIN GFCE-RELATED"/>
    <property type="match status" value="1"/>
</dbReference>
<evidence type="ECO:0000313" key="6">
    <source>
        <dbReference type="Proteomes" id="UP001157439"/>
    </source>
</evidence>
<dbReference type="Pfam" id="PF02563">
    <property type="entry name" value="Poly_export"/>
    <property type="match status" value="1"/>
</dbReference>
<dbReference type="PANTHER" id="PTHR33619:SF3">
    <property type="entry name" value="POLYSACCHARIDE EXPORT PROTEIN GFCE-RELATED"/>
    <property type="match status" value="1"/>
</dbReference>
<feature type="domain" description="Soluble ligand binding" evidence="4">
    <location>
        <begin position="108"/>
        <end position="150"/>
    </location>
</feature>